<comment type="subunit">
    <text evidence="8">The complex is composed of two ATP-binding proteins (PotA), two transmembrane proteins (PotB and PotC) and a solute-binding protein (PotD).</text>
</comment>
<dbReference type="EMBL" id="JACIDU010000021">
    <property type="protein sequence ID" value="MBB4105462.1"/>
    <property type="molecule type" value="Genomic_DNA"/>
</dbReference>
<comment type="catalytic activity">
    <reaction evidence="8">
        <text>ATP + H2O + polyamine-[polyamine-binding protein]Side 1 = ADP + phosphate + polyamineSide 2 + [polyamine-binding protein]Side 1.</text>
        <dbReference type="EC" id="7.6.2.11"/>
    </reaction>
</comment>
<comment type="caution">
    <text evidence="10">The sequence shown here is derived from an EMBL/GenBank/DDBJ whole genome shotgun (WGS) entry which is preliminary data.</text>
</comment>
<comment type="similarity">
    <text evidence="8">Belongs to the ABC transporter superfamily. Spermidine/putrescine importer (TC 3.A.1.11.1) family.</text>
</comment>
<dbReference type="PROSITE" id="PS00211">
    <property type="entry name" value="ABC_TRANSPORTER_1"/>
    <property type="match status" value="1"/>
</dbReference>
<keyword evidence="3 8" id="KW-1003">Cell membrane</keyword>
<dbReference type="PROSITE" id="PS50893">
    <property type="entry name" value="ABC_TRANSPORTER_2"/>
    <property type="match status" value="1"/>
</dbReference>
<dbReference type="GO" id="GO:0005524">
    <property type="term" value="F:ATP binding"/>
    <property type="evidence" value="ECO:0007669"/>
    <property type="project" value="UniProtKB-KW"/>
</dbReference>
<gene>
    <name evidence="8" type="primary">potA</name>
    <name evidence="10" type="ORF">GGQ66_004049</name>
</gene>
<organism evidence="10 11">
    <name type="scientific">Allorhizobium borbori</name>
    <dbReference type="NCBI Taxonomy" id="485907"/>
    <lineage>
        <taxon>Bacteria</taxon>
        <taxon>Pseudomonadati</taxon>
        <taxon>Pseudomonadota</taxon>
        <taxon>Alphaproteobacteria</taxon>
        <taxon>Hyphomicrobiales</taxon>
        <taxon>Rhizobiaceae</taxon>
        <taxon>Rhizobium/Agrobacterium group</taxon>
        <taxon>Allorhizobium</taxon>
    </lineage>
</organism>
<keyword evidence="11" id="KW-1185">Reference proteome</keyword>
<dbReference type="InterPro" id="IPR005893">
    <property type="entry name" value="PotA-like"/>
</dbReference>
<evidence type="ECO:0000256" key="2">
    <source>
        <dbReference type="ARBA" id="ARBA00022448"/>
    </source>
</evidence>
<evidence type="ECO:0000256" key="6">
    <source>
        <dbReference type="ARBA" id="ARBA00022967"/>
    </source>
</evidence>
<feature type="domain" description="ABC transporter" evidence="9">
    <location>
        <begin position="5"/>
        <end position="236"/>
    </location>
</feature>
<keyword evidence="2 8" id="KW-0813">Transport</keyword>
<evidence type="ECO:0000256" key="3">
    <source>
        <dbReference type="ARBA" id="ARBA00022475"/>
    </source>
</evidence>
<accession>A0A7W6K5I0</accession>
<dbReference type="InterPro" id="IPR017871">
    <property type="entry name" value="ABC_transporter-like_CS"/>
</dbReference>
<reference evidence="10 11" key="1">
    <citation type="submission" date="2020-08" db="EMBL/GenBank/DDBJ databases">
        <title>Genomic Encyclopedia of Type Strains, Phase IV (KMG-IV): sequencing the most valuable type-strain genomes for metagenomic binning, comparative biology and taxonomic classification.</title>
        <authorList>
            <person name="Goeker M."/>
        </authorList>
    </citation>
    <scope>NUCLEOTIDE SEQUENCE [LARGE SCALE GENOMIC DNA]</scope>
    <source>
        <strain evidence="10 11">DSM 26385</strain>
    </source>
</reference>
<dbReference type="InterPro" id="IPR003593">
    <property type="entry name" value="AAA+_ATPase"/>
</dbReference>
<evidence type="ECO:0000259" key="9">
    <source>
        <dbReference type="PROSITE" id="PS50893"/>
    </source>
</evidence>
<dbReference type="GO" id="GO:0015417">
    <property type="term" value="F:ABC-type polyamine transporter activity"/>
    <property type="evidence" value="ECO:0007669"/>
    <property type="project" value="UniProtKB-EC"/>
</dbReference>
<dbReference type="Gene3D" id="2.40.50.100">
    <property type="match status" value="1"/>
</dbReference>
<dbReference type="PANTHER" id="PTHR42781:SF4">
    <property type="entry name" value="SPERMIDINE_PUTRESCINE IMPORT ATP-BINDING PROTEIN POTA"/>
    <property type="match status" value="1"/>
</dbReference>
<dbReference type="Pfam" id="PF00005">
    <property type="entry name" value="ABC_tran"/>
    <property type="match status" value="1"/>
</dbReference>
<dbReference type="RefSeq" id="WP_183794971.1">
    <property type="nucleotide sequence ID" value="NZ_JACIDU010000021.1"/>
</dbReference>
<dbReference type="InterPro" id="IPR050093">
    <property type="entry name" value="ABC_SmlMolc_Importer"/>
</dbReference>
<evidence type="ECO:0000313" key="10">
    <source>
        <dbReference type="EMBL" id="MBB4105462.1"/>
    </source>
</evidence>
<evidence type="ECO:0000256" key="4">
    <source>
        <dbReference type="ARBA" id="ARBA00022741"/>
    </source>
</evidence>
<keyword evidence="4 8" id="KW-0547">Nucleotide-binding</keyword>
<keyword evidence="7 8" id="KW-0472">Membrane</keyword>
<comment type="subcellular location">
    <subcellularLocation>
        <location evidence="1">Cell inner membrane</location>
        <topology evidence="1">Peripheral membrane protein</topology>
    </subcellularLocation>
</comment>
<dbReference type="InterPro" id="IPR013611">
    <property type="entry name" value="Transp-assoc_OB_typ2"/>
</dbReference>
<evidence type="ECO:0000256" key="5">
    <source>
        <dbReference type="ARBA" id="ARBA00022840"/>
    </source>
</evidence>
<dbReference type="GO" id="GO:0016887">
    <property type="term" value="F:ATP hydrolysis activity"/>
    <property type="evidence" value="ECO:0007669"/>
    <property type="project" value="InterPro"/>
</dbReference>
<dbReference type="Pfam" id="PF08402">
    <property type="entry name" value="TOBE_2"/>
    <property type="match status" value="1"/>
</dbReference>
<dbReference type="SMART" id="SM00382">
    <property type="entry name" value="AAA"/>
    <property type="match status" value="1"/>
</dbReference>
<evidence type="ECO:0000256" key="1">
    <source>
        <dbReference type="ARBA" id="ARBA00004417"/>
    </source>
</evidence>
<evidence type="ECO:0000256" key="7">
    <source>
        <dbReference type="ARBA" id="ARBA00023136"/>
    </source>
</evidence>
<dbReference type="InterPro" id="IPR008995">
    <property type="entry name" value="Mo/tungstate-bd_C_term_dom"/>
</dbReference>
<dbReference type="Gene3D" id="3.40.50.300">
    <property type="entry name" value="P-loop containing nucleotide triphosphate hydrolases"/>
    <property type="match status" value="1"/>
</dbReference>
<dbReference type="SUPFAM" id="SSF52540">
    <property type="entry name" value="P-loop containing nucleoside triphosphate hydrolases"/>
    <property type="match status" value="1"/>
</dbReference>
<sequence length="365" mass="39703">MATIIELDHISKQYGPDILGVDDISLNVEDGEFVTLLGPSGCGKSTLLRMIGGFEEPTGGCIRLAGEDVTFSPPYRRAVNMVFQDYALFPHMTVGDNVAYGLKLMGCSPREIDTRVFDALHLVGLYDKLKLYPHQLSGGQRQRIALARAIVRRPKVLLLDEPLSALDAKLREQMQTELKQLQEKVGITFIMVTHDQTEALVMSDRIVVMEKGRIAQEGTPQQLYDHPASRYVANFIGTTTFLPGVTESISDGTTRIAIGGGALDAVADIALPVGEAVTIGLRPEKVRLLEEGEASTNTLSGKICEVIYYGLGLRLGIELAGGARLYADKLLPDTLSRSHVPPLGQPVRLAVQPHNVFVFPGEVEA</sequence>
<dbReference type="GO" id="GO:0043190">
    <property type="term" value="C:ATP-binding cassette (ABC) transporter complex"/>
    <property type="evidence" value="ECO:0007669"/>
    <property type="project" value="InterPro"/>
</dbReference>
<evidence type="ECO:0000313" key="11">
    <source>
        <dbReference type="Proteomes" id="UP000584824"/>
    </source>
</evidence>
<dbReference type="FunFam" id="3.40.50.300:FF:000042">
    <property type="entry name" value="Maltose/maltodextrin ABC transporter, ATP-binding protein"/>
    <property type="match status" value="1"/>
</dbReference>
<dbReference type="SUPFAM" id="SSF50331">
    <property type="entry name" value="MOP-like"/>
    <property type="match status" value="1"/>
</dbReference>
<dbReference type="NCBIfam" id="TIGR01187">
    <property type="entry name" value="potA"/>
    <property type="match status" value="1"/>
</dbReference>
<proteinExistence type="inferred from homology"/>
<evidence type="ECO:0000256" key="8">
    <source>
        <dbReference type="RuleBase" id="RU364083"/>
    </source>
</evidence>
<dbReference type="InterPro" id="IPR003439">
    <property type="entry name" value="ABC_transporter-like_ATP-bd"/>
</dbReference>
<dbReference type="EC" id="7.6.2.11" evidence="8"/>
<dbReference type="InterPro" id="IPR027417">
    <property type="entry name" value="P-loop_NTPase"/>
</dbReference>
<name>A0A7W6K5I0_9HYPH</name>
<protein>
    <recommendedName>
        <fullName evidence="8">Spermidine/putrescine import ATP-binding protein PotA</fullName>
        <ecNumber evidence="8">7.6.2.11</ecNumber>
    </recommendedName>
</protein>
<dbReference type="Proteomes" id="UP000584824">
    <property type="component" value="Unassembled WGS sequence"/>
</dbReference>
<comment type="function">
    <text evidence="8">Part of the ABC transporter complex PotABCD involved in spermidine/putrescine import. Responsible for energy coupling to the transport system.</text>
</comment>
<keyword evidence="5 8" id="KW-0067">ATP-binding</keyword>
<keyword evidence="6 8" id="KW-1278">Translocase</keyword>
<dbReference type="PANTHER" id="PTHR42781">
    <property type="entry name" value="SPERMIDINE/PUTRESCINE IMPORT ATP-BINDING PROTEIN POTA"/>
    <property type="match status" value="1"/>
</dbReference>
<dbReference type="AlphaFoldDB" id="A0A7W6K5I0"/>